<dbReference type="InterPro" id="IPR009628">
    <property type="entry name" value="Phage_tape_measure_N"/>
</dbReference>
<name>A0A6J5RIZ6_9CAUD</name>
<dbReference type="EMBL" id="LR797246">
    <property type="protein sequence ID" value="CAB4195952.1"/>
    <property type="molecule type" value="Genomic_DNA"/>
</dbReference>
<sequence length="1071" mass="111545">MPTDQQIVELITRVKQEGAAEAAKEVRDVGAAMDGVTASTEKATKASLLGADGYNKISAGVNTEIKALLDLQKQKAKISQLDATYGAATNPSVALQSKSASELVSDKFASTMTRQLNISKESAQALEDMAPAQLHYFEKELMAARATEMHSDAIKGNVGAIQLQRYQLVNFGQQLQDIGVSLAGGQNPFMVMVQQIPQMTSAVGGLDKVGQALKTIAKESALVTLSILSSPWTYLVGGVAAAGAALIGGAIRASNMSSEVRKLGVELQGLGKVGVFSAGGTVKTSEAVSRGSGDVSRTDVLSASSVLMGSTSASNANLERMLVLTKDLSAALGQDMPTAAKTLSGALDGGEASIRKLDSSMHFATATQLQMLHEMFRSGEGAKAVETAMSLIEKAVKDAAEKSLGSWGKFARDFKVGASSILDTAVALNEEMLRTVFSGQIGAKAPAKVGDVDVAKKAVEERERLLRESVTKEFGILDNAAKDRQKILSVDNAAQRAIFESGQKARFDLLAKVPEATETEQGIAETKGKAVASAELASSTRDATLASRLQSDAAERQAAASGKGTIAMREAATASELAAFSWQHGGVGLAAQTEELKRRDAAQKSGDQNAWLRGLENENLATEKLTEAYSRGNDEGIRRAKVSGEAAKLERDLGLSIGVVTAKLVAREAALATNAMTKETDQLTKQLELTKALAYAGSDLNKVRAAQLNEVRRKGVADGVSPGAIDENIGARKQGYALEDTRSAVSKLQQDPEEIKRLAQEDLDRDIKIGESNSNLILSAEAISIRQKKIDREYVAGMSAKLRSTETFSGGAQAALMDYAQVASNAARRAEIVVGGALKSMEDGLVSFSMGTKTAGEAFTEFATGIVEDLTRMYIQAQIVGPLSQALGLIGPSMASFFGFGGSTGGITGGAGSGGEVADFSSVGSSSIAFAGSHADGGFIKGPGGPRSDSILAAVSNGEFIVNASAAGKNRKLLEAINDNGIPHFASGGSVMSAPSYSGRDSGDSGGSMVVNITNNNPDNSVSADQRKTGSGMTLDIMIDKAVGKALSNSGSSTGKTLRQTFGAREAMVVR</sequence>
<protein>
    <submittedName>
        <fullName evidence="3">Bacteriophage lambda, GpH, tail tape measure, N-terminal</fullName>
    </submittedName>
</protein>
<evidence type="ECO:0000313" key="3">
    <source>
        <dbReference type="EMBL" id="CAB4195952.1"/>
    </source>
</evidence>
<proteinExistence type="predicted"/>
<feature type="domain" description="Bacteriophage tail tape measure C-terminal" evidence="2">
    <location>
        <begin position="808"/>
        <end position="883"/>
    </location>
</feature>
<accession>A0A6J5RIZ6</accession>
<evidence type="ECO:0000259" key="1">
    <source>
        <dbReference type="Pfam" id="PF06791"/>
    </source>
</evidence>
<reference evidence="3" key="1">
    <citation type="submission" date="2020-05" db="EMBL/GenBank/DDBJ databases">
        <authorList>
            <person name="Chiriac C."/>
            <person name="Salcher M."/>
            <person name="Ghai R."/>
            <person name="Kavagutti S V."/>
        </authorList>
    </citation>
    <scope>NUCLEOTIDE SEQUENCE</scope>
</reference>
<dbReference type="Pfam" id="PF06791">
    <property type="entry name" value="TMP_2"/>
    <property type="match status" value="1"/>
</dbReference>
<dbReference type="Pfam" id="PF09718">
    <property type="entry name" value="Tape_meas_lam_C"/>
    <property type="match status" value="1"/>
</dbReference>
<gene>
    <name evidence="3" type="ORF">UFOVP1299_45</name>
</gene>
<evidence type="ECO:0000259" key="2">
    <source>
        <dbReference type="Pfam" id="PF09718"/>
    </source>
</evidence>
<dbReference type="InterPro" id="IPR006431">
    <property type="entry name" value="Phage_tape_meas_C"/>
</dbReference>
<organism evidence="3">
    <name type="scientific">uncultured Caudovirales phage</name>
    <dbReference type="NCBI Taxonomy" id="2100421"/>
    <lineage>
        <taxon>Viruses</taxon>
        <taxon>Duplodnaviria</taxon>
        <taxon>Heunggongvirae</taxon>
        <taxon>Uroviricota</taxon>
        <taxon>Caudoviricetes</taxon>
        <taxon>Peduoviridae</taxon>
        <taxon>Maltschvirus</taxon>
        <taxon>Maltschvirus maltsch</taxon>
    </lineage>
</organism>
<feature type="domain" description="Bacteriophage tail tape measure N-terminal" evidence="1">
    <location>
        <begin position="161"/>
        <end position="371"/>
    </location>
</feature>